<keyword evidence="1" id="KW-1133">Transmembrane helix</keyword>
<protein>
    <submittedName>
        <fullName evidence="2">Uncharacterized protein</fullName>
    </submittedName>
</protein>
<feature type="transmembrane region" description="Helical" evidence="1">
    <location>
        <begin position="72"/>
        <end position="94"/>
    </location>
</feature>
<dbReference type="OrthoDB" id="762068at2"/>
<keyword evidence="1" id="KW-0812">Transmembrane</keyword>
<evidence type="ECO:0000313" key="2">
    <source>
        <dbReference type="EMBL" id="TCK92872.1"/>
    </source>
</evidence>
<accession>A0A4R1MLX5</accession>
<proteinExistence type="predicted"/>
<feature type="transmembrane region" description="Helical" evidence="1">
    <location>
        <begin position="42"/>
        <end position="60"/>
    </location>
</feature>
<name>A0A4R1MLX5_9FIRM</name>
<dbReference type="Proteomes" id="UP000294545">
    <property type="component" value="Unassembled WGS sequence"/>
</dbReference>
<dbReference type="EMBL" id="SMGQ01000013">
    <property type="protein sequence ID" value="TCK92872.1"/>
    <property type="molecule type" value="Genomic_DNA"/>
</dbReference>
<feature type="transmembrane region" description="Helical" evidence="1">
    <location>
        <begin position="15"/>
        <end position="36"/>
    </location>
</feature>
<dbReference type="RefSeq" id="WP_132282725.1">
    <property type="nucleotide sequence ID" value="NZ_SMGQ01000013.1"/>
</dbReference>
<gene>
    <name evidence="2" type="ORF">EDC19_2028</name>
</gene>
<dbReference type="AlphaFoldDB" id="A0A4R1MLX5"/>
<comment type="caution">
    <text evidence="2">The sequence shown here is derived from an EMBL/GenBank/DDBJ whole genome shotgun (WGS) entry which is preliminary data.</text>
</comment>
<organism evidence="2 3">
    <name type="scientific">Natranaerovirga hydrolytica</name>
    <dbReference type="NCBI Taxonomy" id="680378"/>
    <lineage>
        <taxon>Bacteria</taxon>
        <taxon>Bacillati</taxon>
        <taxon>Bacillota</taxon>
        <taxon>Clostridia</taxon>
        <taxon>Lachnospirales</taxon>
        <taxon>Natranaerovirgaceae</taxon>
        <taxon>Natranaerovirga</taxon>
    </lineage>
</organism>
<reference evidence="2 3" key="1">
    <citation type="submission" date="2019-03" db="EMBL/GenBank/DDBJ databases">
        <title>Genomic Encyclopedia of Type Strains, Phase IV (KMG-IV): sequencing the most valuable type-strain genomes for metagenomic binning, comparative biology and taxonomic classification.</title>
        <authorList>
            <person name="Goeker M."/>
        </authorList>
    </citation>
    <scope>NUCLEOTIDE SEQUENCE [LARGE SCALE GENOMIC DNA]</scope>
    <source>
        <strain evidence="2 3">DSM 24176</strain>
    </source>
</reference>
<keyword evidence="1" id="KW-0472">Membrane</keyword>
<evidence type="ECO:0000256" key="1">
    <source>
        <dbReference type="SAM" id="Phobius"/>
    </source>
</evidence>
<feature type="transmembrane region" description="Helical" evidence="1">
    <location>
        <begin position="100"/>
        <end position="119"/>
    </location>
</feature>
<sequence length="157" mass="17145">MDYNNNDLTLPNQNYMMGIIGGILGAVAGALIWAVITVVTDYQIGWMAIGVGFLVGKSVSYFGNGEHVNFRIIGAIFALLGCLFGNVLALTIILSNYYSVPLFELIGIMNIGMVIELLVDTFDAMDILFYGLAILQGYKISVKEVVNKDIDDKYGML</sequence>
<evidence type="ECO:0000313" key="3">
    <source>
        <dbReference type="Proteomes" id="UP000294545"/>
    </source>
</evidence>
<keyword evidence="3" id="KW-1185">Reference proteome</keyword>